<keyword evidence="1" id="KW-0732">Signal</keyword>
<evidence type="ECO:0000256" key="1">
    <source>
        <dbReference type="SAM" id="SignalP"/>
    </source>
</evidence>
<gene>
    <name evidence="2" type="ORF">DLJ53_09355</name>
</gene>
<dbReference type="Proteomes" id="UP000249590">
    <property type="component" value="Unassembled WGS sequence"/>
</dbReference>
<name>A0A8B2P2N4_9HYPH</name>
<evidence type="ECO:0000313" key="3">
    <source>
        <dbReference type="Proteomes" id="UP000249590"/>
    </source>
</evidence>
<feature type="chain" id="PRO_5033030755" evidence="1">
    <location>
        <begin position="21"/>
        <end position="105"/>
    </location>
</feature>
<accession>A0A8B2P2N4</accession>
<evidence type="ECO:0000313" key="2">
    <source>
        <dbReference type="EMBL" id="RAI02517.1"/>
    </source>
</evidence>
<organism evidence="2 3">
    <name type="scientific">Acuticoccus sediminis</name>
    <dbReference type="NCBI Taxonomy" id="2184697"/>
    <lineage>
        <taxon>Bacteria</taxon>
        <taxon>Pseudomonadati</taxon>
        <taxon>Pseudomonadota</taxon>
        <taxon>Alphaproteobacteria</taxon>
        <taxon>Hyphomicrobiales</taxon>
        <taxon>Amorphaceae</taxon>
        <taxon>Acuticoccus</taxon>
    </lineage>
</organism>
<dbReference type="Gene3D" id="2.40.50.320">
    <property type="entry name" value="Copper binding periplasmic protein CusF"/>
    <property type="match status" value="1"/>
</dbReference>
<dbReference type="AlphaFoldDB" id="A0A8B2P2N4"/>
<protein>
    <submittedName>
        <fullName evidence="2">Cation transporter</fullName>
    </submittedName>
</protein>
<dbReference type="RefSeq" id="WP_111344590.1">
    <property type="nucleotide sequence ID" value="NZ_JAIWKD010000002.1"/>
</dbReference>
<keyword evidence="3" id="KW-1185">Reference proteome</keyword>
<dbReference type="InterPro" id="IPR042230">
    <property type="entry name" value="CusF_sf"/>
</dbReference>
<dbReference type="Pfam" id="PF11604">
    <property type="entry name" value="CusF_Ec"/>
    <property type="match status" value="1"/>
</dbReference>
<reference evidence="2 3" key="1">
    <citation type="submission" date="2018-05" db="EMBL/GenBank/DDBJ databases">
        <title>Acuticoccus sediminis sp. nov., isolated from deep-sea sediment of Indian Ocean.</title>
        <authorList>
            <person name="Liu X."/>
            <person name="Lai Q."/>
            <person name="Du Y."/>
            <person name="Sun F."/>
            <person name="Zhang X."/>
            <person name="Wang S."/>
            <person name="Shao Z."/>
        </authorList>
    </citation>
    <scope>NUCLEOTIDE SEQUENCE [LARGE SCALE GENOMIC DNA]</scope>
    <source>
        <strain evidence="2 3">PTG4-2</strain>
    </source>
</reference>
<proteinExistence type="predicted"/>
<feature type="signal peptide" evidence="1">
    <location>
        <begin position="1"/>
        <end position="20"/>
    </location>
</feature>
<sequence length="105" mass="10678">MRNLVLALALVAMPLSPALAQMNHGSHAGMADGVHATAKLNSVGDGSVNVSHDPIPAIGWPAMTMDMPLLGDVDTSGVAPGDSVTIMLEKGDDGMYGITAIEPAE</sequence>
<dbReference type="OrthoDB" id="5771277at2"/>
<dbReference type="EMBL" id="QHHQ01000002">
    <property type="protein sequence ID" value="RAI02517.1"/>
    <property type="molecule type" value="Genomic_DNA"/>
</dbReference>
<comment type="caution">
    <text evidence="2">The sequence shown here is derived from an EMBL/GenBank/DDBJ whole genome shotgun (WGS) entry which is preliminary data.</text>
</comment>
<dbReference type="InterPro" id="IPR021647">
    <property type="entry name" value="CusF_Ec"/>
</dbReference>